<keyword evidence="1" id="KW-0663">Pyridoxal phosphate</keyword>
<dbReference type="Proteomes" id="UP000006681">
    <property type="component" value="Chromosome"/>
</dbReference>
<reference evidence="3" key="2">
    <citation type="journal article" date="2010" name="Stand. Genomic Sci.">
        <title>Complete genome sequence of Vulcanisaeta distributa type strain (IC-017T).</title>
        <authorList>
            <person name="Mavromatis K."/>
            <person name="Sikorski J."/>
            <person name="Pabst E."/>
            <person name="Teshima H."/>
            <person name="Lapidus A."/>
            <person name="Lucas S."/>
            <person name="Nolan M."/>
            <person name="Glavina Del Rio T."/>
            <person name="Cheng J."/>
            <person name="Bruce D."/>
            <person name="Goodwin L."/>
            <person name="Pitluck S."/>
            <person name="Liolios K."/>
            <person name="Ivanova N."/>
            <person name="Mikhailova N."/>
            <person name="Pati A."/>
            <person name="Chen A."/>
            <person name="Palaniappan K."/>
            <person name="Land M."/>
            <person name="Hauser L."/>
            <person name="Chang Y."/>
            <person name="Jeffries C."/>
            <person name="Rohde M."/>
            <person name="Spring S."/>
            <person name="Goker M."/>
            <person name="Wirth R."/>
            <person name="Woyke T."/>
            <person name="Bristow J."/>
            <person name="Eisen J."/>
            <person name="Markowitz V."/>
            <person name="Hugenholtz P."/>
            <person name="Klenk H."/>
            <person name="Kyrpides N."/>
        </authorList>
    </citation>
    <scope>NUCLEOTIDE SEQUENCE [LARGE SCALE GENOMIC DNA]</scope>
    <source>
        <strain evidence="3">DSM 14429 / JCM 11212 / NBRC 100878 / IC-017</strain>
    </source>
</reference>
<dbReference type="Gene3D" id="3.40.640.10">
    <property type="entry name" value="Type I PLP-dependent aspartate aminotransferase-like (Major domain)"/>
    <property type="match status" value="1"/>
</dbReference>
<name>E1QUA8_VULDI</name>
<dbReference type="Gene3D" id="3.90.1150.10">
    <property type="entry name" value="Aspartate Aminotransferase, domain 1"/>
    <property type="match status" value="1"/>
</dbReference>
<dbReference type="SUPFAM" id="SSF53383">
    <property type="entry name" value="PLP-dependent transferases"/>
    <property type="match status" value="1"/>
</dbReference>
<dbReference type="EMBL" id="CP002100">
    <property type="protein sequence ID" value="ADN51102.1"/>
    <property type="molecule type" value="Genomic_DNA"/>
</dbReference>
<dbReference type="RefSeq" id="WP_013336827.1">
    <property type="nucleotide sequence ID" value="NC_014537.1"/>
</dbReference>
<evidence type="ECO:0000313" key="3">
    <source>
        <dbReference type="Proteomes" id="UP000006681"/>
    </source>
</evidence>
<dbReference type="eggNOG" id="arCOG00118">
    <property type="taxonomic scope" value="Archaea"/>
</dbReference>
<dbReference type="GeneID" id="9752671"/>
<dbReference type="HOGENOM" id="CLU_033332_7_2_2"/>
<comment type="similarity">
    <text evidence="1">Belongs to the DegT/DnrJ/EryC1 family.</text>
</comment>
<dbReference type="GO" id="GO:0030170">
    <property type="term" value="F:pyridoxal phosphate binding"/>
    <property type="evidence" value="ECO:0007669"/>
    <property type="project" value="TreeGrafter"/>
</dbReference>
<dbReference type="InterPro" id="IPR015421">
    <property type="entry name" value="PyrdxlP-dep_Trfase_major"/>
</dbReference>
<dbReference type="OrthoDB" id="10355at2157"/>
<dbReference type="KEGG" id="vdi:Vdis_1728"/>
<protein>
    <submittedName>
        <fullName evidence="2">Glutamine--scyllo-inositol transaminase</fullName>
        <ecNumber evidence="2">2.6.1.50</ecNumber>
    </submittedName>
</protein>
<organism evidence="2 3">
    <name type="scientific">Vulcanisaeta distributa (strain DSM 14429 / JCM 11212 / NBRC 100878 / IC-017)</name>
    <dbReference type="NCBI Taxonomy" id="572478"/>
    <lineage>
        <taxon>Archaea</taxon>
        <taxon>Thermoproteota</taxon>
        <taxon>Thermoprotei</taxon>
        <taxon>Thermoproteales</taxon>
        <taxon>Thermoproteaceae</taxon>
        <taxon>Vulcanisaeta</taxon>
    </lineage>
</organism>
<evidence type="ECO:0000256" key="1">
    <source>
        <dbReference type="RuleBase" id="RU004508"/>
    </source>
</evidence>
<dbReference type="STRING" id="572478.Vdis_1728"/>
<keyword evidence="2" id="KW-0032">Aminotransferase</keyword>
<dbReference type="InterPro" id="IPR015424">
    <property type="entry name" value="PyrdxlP-dep_Trfase"/>
</dbReference>
<dbReference type="GO" id="GO:0047310">
    <property type="term" value="F:glutamine-scyllo-inositol transaminase activity"/>
    <property type="evidence" value="ECO:0007669"/>
    <property type="project" value="UniProtKB-EC"/>
</dbReference>
<proteinExistence type="inferred from homology"/>
<accession>E1QUA8</accession>
<gene>
    <name evidence="2" type="ordered locus">Vdis_1728</name>
</gene>
<dbReference type="InterPro" id="IPR015422">
    <property type="entry name" value="PyrdxlP-dep_Trfase_small"/>
</dbReference>
<keyword evidence="3" id="KW-1185">Reference proteome</keyword>
<dbReference type="PIRSF" id="PIRSF000390">
    <property type="entry name" value="PLP_StrS"/>
    <property type="match status" value="1"/>
</dbReference>
<sequence length="406" mass="45341">MSELPAIEGGSPIRSTPLRFRPWITDEDINLVIDVLRSGQLSAIGGKWNTLLEQELTKYLGAKYAITVSNGTTALHVALKAIGVGPGDEVITTPFTFAASATTILHSNAIPVFADIDRETLNIDPSSIEDAITDRTKAIIVVHLAGYPAEMDEIMKIANERGLYVIEDTAQALGAVYRGRMAGSIGHVGTLSFYPTKTITTGEGGAVITSDAEIANRVRLLRSHGETGKYYYELLGYNYRMTEFQAALGYSQLRRIEEIIKRKEMFAKVLMEELQNLENDLIQFPRPKPYIRHAWHLFQILLNLERLRVSRDRVIDALRAEGIEAATVAYPIPLHKEPIITNMMGHGKGCPWTCPYYGRKVMYKPLPNAEWAAERVVTILIGPLYTTEDAIDTAKAIRKVLNHYRR</sequence>
<dbReference type="InterPro" id="IPR000653">
    <property type="entry name" value="DegT/StrS_aminotransferase"/>
</dbReference>
<dbReference type="PANTHER" id="PTHR30244">
    <property type="entry name" value="TRANSAMINASE"/>
    <property type="match status" value="1"/>
</dbReference>
<evidence type="ECO:0000313" key="2">
    <source>
        <dbReference type="EMBL" id="ADN51102.1"/>
    </source>
</evidence>
<keyword evidence="2" id="KW-0808">Transferase</keyword>
<reference evidence="2 3" key="1">
    <citation type="journal article" date="2010" name="Stand. Genomic Sci.">
        <title>Complete genome sequence of Vulcanisaeta distributa type strain (IC-017).</title>
        <authorList>
            <person name="Mavromatis K."/>
            <person name="Sikorski J."/>
            <person name="Pabst E."/>
            <person name="Teshima H."/>
            <person name="Lapidus A."/>
            <person name="Lucas S."/>
            <person name="Nolan M."/>
            <person name="Glavina Del Rio T."/>
            <person name="Cheng J.F."/>
            <person name="Bruce D."/>
            <person name="Goodwin L."/>
            <person name="Pitluck S."/>
            <person name="Liolios K."/>
            <person name="Ivanova N."/>
            <person name="Mikhailova N."/>
            <person name="Pati A."/>
            <person name="Chen A."/>
            <person name="Palaniappan K."/>
            <person name="Land M."/>
            <person name="Hauser L."/>
            <person name="Chang Y.J."/>
            <person name="Jeffries C.D."/>
            <person name="Rohde M."/>
            <person name="Spring S."/>
            <person name="Goker M."/>
            <person name="Wirth R."/>
            <person name="Woyke T."/>
            <person name="Bristow J."/>
            <person name="Eisen J.A."/>
            <person name="Markowitz V."/>
            <person name="Hugenholtz P."/>
            <person name="Klenk H.P."/>
            <person name="Kyrpides N.C."/>
        </authorList>
    </citation>
    <scope>NUCLEOTIDE SEQUENCE [LARGE SCALE GENOMIC DNA]</scope>
    <source>
        <strain evidence="3">DSM 14429 / JCM 11212 / NBRC 100878 / IC-017</strain>
    </source>
</reference>
<dbReference type="PANTHER" id="PTHR30244:SF34">
    <property type="entry name" value="DTDP-4-AMINO-4,6-DIDEOXYGALACTOSE TRANSAMINASE"/>
    <property type="match status" value="1"/>
</dbReference>
<dbReference type="AlphaFoldDB" id="E1QUA8"/>
<dbReference type="GO" id="GO:0000271">
    <property type="term" value="P:polysaccharide biosynthetic process"/>
    <property type="evidence" value="ECO:0007669"/>
    <property type="project" value="TreeGrafter"/>
</dbReference>
<dbReference type="CDD" id="cd00616">
    <property type="entry name" value="AHBA_syn"/>
    <property type="match status" value="1"/>
</dbReference>
<dbReference type="EC" id="2.6.1.50" evidence="2"/>
<dbReference type="Pfam" id="PF01041">
    <property type="entry name" value="DegT_DnrJ_EryC1"/>
    <property type="match status" value="1"/>
</dbReference>